<proteinExistence type="predicted"/>
<dbReference type="PANTHER" id="PTHR11439">
    <property type="entry name" value="GAG-POL-RELATED RETROTRANSPOSON"/>
    <property type="match status" value="1"/>
</dbReference>
<gene>
    <name evidence="5" type="primary">POLX_3773</name>
    <name evidence="5" type="ORF">CK203_063687</name>
</gene>
<dbReference type="SUPFAM" id="SSF56672">
    <property type="entry name" value="DNA/RNA polymerases"/>
    <property type="match status" value="1"/>
</dbReference>
<comment type="caution">
    <text evidence="5">The sequence shown here is derived from an EMBL/GenBank/DDBJ whole genome shotgun (WGS) entry which is preliminary data.</text>
</comment>
<dbReference type="InterPro" id="IPR043502">
    <property type="entry name" value="DNA/RNA_pol_sf"/>
</dbReference>
<feature type="domain" description="CCHC-type" evidence="4">
    <location>
        <begin position="61"/>
        <end position="74"/>
    </location>
</feature>
<organism evidence="5 6">
    <name type="scientific">Vitis vinifera</name>
    <name type="common">Grape</name>
    <dbReference type="NCBI Taxonomy" id="29760"/>
    <lineage>
        <taxon>Eukaryota</taxon>
        <taxon>Viridiplantae</taxon>
        <taxon>Streptophyta</taxon>
        <taxon>Embryophyta</taxon>
        <taxon>Tracheophyta</taxon>
        <taxon>Spermatophyta</taxon>
        <taxon>Magnoliopsida</taxon>
        <taxon>eudicotyledons</taxon>
        <taxon>Gunneridae</taxon>
        <taxon>Pentapetalae</taxon>
        <taxon>rosids</taxon>
        <taxon>Vitales</taxon>
        <taxon>Vitaceae</taxon>
        <taxon>Viteae</taxon>
        <taxon>Vitis</taxon>
    </lineage>
</organism>
<keyword evidence="2" id="KW-0862">Zinc</keyword>
<name>A0A438G8L0_VITVI</name>
<keyword evidence="1" id="KW-0378">Hydrolase</keyword>
<evidence type="ECO:0000256" key="1">
    <source>
        <dbReference type="ARBA" id="ARBA00022750"/>
    </source>
</evidence>
<evidence type="ECO:0000256" key="2">
    <source>
        <dbReference type="PROSITE-ProRule" id="PRU00047"/>
    </source>
</evidence>
<dbReference type="CDD" id="cd09272">
    <property type="entry name" value="RNase_HI_RT_Ty1"/>
    <property type="match status" value="1"/>
</dbReference>
<feature type="compositionally biased region" description="Basic residues" evidence="3">
    <location>
        <begin position="32"/>
        <end position="43"/>
    </location>
</feature>
<dbReference type="PANTHER" id="PTHR11439:SF467">
    <property type="entry name" value="INTEGRASE CATALYTIC DOMAIN-CONTAINING PROTEIN"/>
    <property type="match status" value="1"/>
</dbReference>
<dbReference type="EMBL" id="QGNW01000529">
    <property type="protein sequence ID" value="RVW68542.1"/>
    <property type="molecule type" value="Genomic_DNA"/>
</dbReference>
<protein>
    <submittedName>
        <fullName evidence="5">Retrovirus-related Pol polyprotein from transposon TNT 1-94</fullName>
    </submittedName>
</protein>
<dbReference type="InterPro" id="IPR054722">
    <property type="entry name" value="PolX-like_BBD"/>
</dbReference>
<keyword evidence="2" id="KW-0863">Zinc-finger</keyword>
<dbReference type="Proteomes" id="UP000288805">
    <property type="component" value="Unassembled WGS sequence"/>
</dbReference>
<sequence length="622" mass="71276">MSELIAMCVQEEERLKVEKPDMAHLTIGPNKKSFKKGKGNKKKQGNDVSHNGKKDENKIQCHFCHKKGHKRRDCSSFKAWLEKKGKTQCLVSYESYLVDIPPNSWWIDTSASIHITNSLQGYLTSKRLSKGERTITLGNRTEAEIEAIGTLHLILDTGFIMDLVDTVYVPVFTRNLISVPRLDSYGYELKFGNKGVSLFYKSFFWLALALYVGKYTKVKKKGALRATELLECIHSDIWGPYSIPTINGHKYFISFIDDFSSGRTELKKLTSNEVSTPMMEYGVTKEVSHNEMRMSQLQNDPTSYDQAINSENSTLWLYAMEEELKSMKDNEVWDLVELPKGIKTIGCKWIFKTNMILRAMSKDTRPVTSNGLKTAFLNGDLHEEVYMDQPEGFQDKGKEHMTKQFLSKNFDMKDLGEASYVIGIEIHRDSVAPIVKEDIFCELQCPKNDLEKKQMDKIPYASAVGSIDHWKAVKKVLRYLQETKDYMLTYRRTDNLEIIGYSNSDYDGYKDTVKSTSGYIFMLSNGPISWKSHKQSLIASSTMEAEYVACYEATCHAIWLRNFVSRLHVIDSIMRPLRIYCDNSAVVRFSKNNKTTGGSKHIDIKYLVVREKVQNEVDIKSS</sequence>
<keyword evidence="1" id="KW-0645">Protease</keyword>
<evidence type="ECO:0000313" key="6">
    <source>
        <dbReference type="Proteomes" id="UP000288805"/>
    </source>
</evidence>
<feature type="region of interest" description="Disordered" evidence="3">
    <location>
        <begin position="20"/>
        <end position="54"/>
    </location>
</feature>
<dbReference type="PROSITE" id="PS50158">
    <property type="entry name" value="ZF_CCHC"/>
    <property type="match status" value="1"/>
</dbReference>
<keyword evidence="1" id="KW-0064">Aspartyl protease</keyword>
<evidence type="ECO:0000256" key="3">
    <source>
        <dbReference type="SAM" id="MobiDB-lite"/>
    </source>
</evidence>
<evidence type="ECO:0000259" key="4">
    <source>
        <dbReference type="PROSITE" id="PS50158"/>
    </source>
</evidence>
<dbReference type="GO" id="GO:0008270">
    <property type="term" value="F:zinc ion binding"/>
    <property type="evidence" value="ECO:0007669"/>
    <property type="project" value="UniProtKB-KW"/>
</dbReference>
<keyword evidence="2" id="KW-0479">Metal-binding</keyword>
<dbReference type="Pfam" id="PF22936">
    <property type="entry name" value="Pol_BBD"/>
    <property type="match status" value="1"/>
</dbReference>
<dbReference type="GO" id="GO:0003676">
    <property type="term" value="F:nucleic acid binding"/>
    <property type="evidence" value="ECO:0007669"/>
    <property type="project" value="InterPro"/>
</dbReference>
<reference evidence="5 6" key="1">
    <citation type="journal article" date="2018" name="PLoS Genet.">
        <title>Population sequencing reveals clonal diversity and ancestral inbreeding in the grapevine cultivar Chardonnay.</title>
        <authorList>
            <person name="Roach M.J."/>
            <person name="Johnson D.L."/>
            <person name="Bohlmann J."/>
            <person name="van Vuuren H.J."/>
            <person name="Jones S.J."/>
            <person name="Pretorius I.S."/>
            <person name="Schmidt S.A."/>
            <person name="Borneman A.R."/>
        </authorList>
    </citation>
    <scope>NUCLEOTIDE SEQUENCE [LARGE SCALE GENOMIC DNA]</scope>
    <source>
        <strain evidence="6">cv. Chardonnay</strain>
        <tissue evidence="5">Leaf</tissue>
    </source>
</reference>
<evidence type="ECO:0000313" key="5">
    <source>
        <dbReference type="EMBL" id="RVW68542.1"/>
    </source>
</evidence>
<dbReference type="InterPro" id="IPR001878">
    <property type="entry name" value="Znf_CCHC"/>
</dbReference>
<dbReference type="GO" id="GO:0004190">
    <property type="term" value="F:aspartic-type endopeptidase activity"/>
    <property type="evidence" value="ECO:0007669"/>
    <property type="project" value="UniProtKB-KW"/>
</dbReference>
<dbReference type="AlphaFoldDB" id="A0A438G8L0"/>
<accession>A0A438G8L0</accession>